<keyword evidence="1" id="KW-0812">Transmembrane</keyword>
<feature type="transmembrane region" description="Helical" evidence="1">
    <location>
        <begin position="118"/>
        <end position="136"/>
    </location>
</feature>
<accession>A0A7C4H8M9</accession>
<evidence type="ECO:0000313" key="2">
    <source>
        <dbReference type="EMBL" id="HGM58303.1"/>
    </source>
</evidence>
<feature type="transmembrane region" description="Helical" evidence="1">
    <location>
        <begin position="424"/>
        <end position="447"/>
    </location>
</feature>
<dbReference type="EMBL" id="DTBJ01000016">
    <property type="protein sequence ID" value="HGM58303.1"/>
    <property type="molecule type" value="Genomic_DNA"/>
</dbReference>
<keyword evidence="1" id="KW-1133">Transmembrane helix</keyword>
<gene>
    <name evidence="2" type="ORF">ENU14_01760</name>
</gene>
<comment type="caution">
    <text evidence="2">The sequence shown here is derived from an EMBL/GenBank/DDBJ whole genome shotgun (WGS) entry which is preliminary data.</text>
</comment>
<keyword evidence="1" id="KW-0472">Membrane</keyword>
<reference evidence="2" key="1">
    <citation type="journal article" date="2020" name="mSystems">
        <title>Genome- and Community-Level Interaction Insights into Carbon Utilization and Element Cycling Functions of Hydrothermarchaeota in Hydrothermal Sediment.</title>
        <authorList>
            <person name="Zhou Z."/>
            <person name="Liu Y."/>
            <person name="Xu W."/>
            <person name="Pan J."/>
            <person name="Luo Z.H."/>
            <person name="Li M."/>
        </authorList>
    </citation>
    <scope>NUCLEOTIDE SEQUENCE [LARGE SCALE GENOMIC DNA]</scope>
    <source>
        <strain evidence="2">SpSt-642</strain>
    </source>
</reference>
<evidence type="ECO:0000256" key="1">
    <source>
        <dbReference type="SAM" id="Phobius"/>
    </source>
</evidence>
<dbReference type="AlphaFoldDB" id="A0A7C4H8M9"/>
<feature type="transmembrane region" description="Helical" evidence="1">
    <location>
        <begin position="6"/>
        <end position="31"/>
    </location>
</feature>
<proteinExistence type="predicted"/>
<name>A0A7C4H8M9_STAMA</name>
<sequence length="461" mass="51872">MELLIVAFYLSILTYYLGVLIKMIPIPIYGLKKWSSQLMVDGVFSAILVFSYSTIKWLITYIGSILGVDWDSFYSWFYSEVTIVIGLIFVLKTIGIGLSTIGLDFLAKSIVSPLVSSLTYLLLFLFTSVVLISILITVADKILALGLILHAIPFRITRASGSSLIALVIVFSIGTPLLPQFISLFPETSRMPSSIVYGYCLANIYVFDHRNMLIPYYLFETYSIDSNELLARYSADSNGIVNATSFEKGIPSSEQVVYIKLAGYYYRTVINPKNQSSIGLSYLNISFKTDNLIILRPIRFVSLFNYSSLDVLSFTNTSVYYRVVSSENSYFIVVGYLSDNIYVYVNNTFRQPSSTLSYEWGGCYFKAYKYSLPEGVHYVYVIVNGNYFCKPYFEEKYYARDTLGLNVDEIVSITYPVSILVFKLFIAPVVYLGILLSATVSLSRLLGGSSPRIIRVMVSGV</sequence>
<feature type="transmembrane region" description="Helical" evidence="1">
    <location>
        <begin position="43"/>
        <end position="63"/>
    </location>
</feature>
<feature type="transmembrane region" description="Helical" evidence="1">
    <location>
        <begin position="164"/>
        <end position="185"/>
    </location>
</feature>
<protein>
    <submittedName>
        <fullName evidence="2">Uncharacterized protein</fullName>
    </submittedName>
</protein>
<organism evidence="2">
    <name type="scientific">Staphylothermus marinus</name>
    <dbReference type="NCBI Taxonomy" id="2280"/>
    <lineage>
        <taxon>Archaea</taxon>
        <taxon>Thermoproteota</taxon>
        <taxon>Thermoprotei</taxon>
        <taxon>Desulfurococcales</taxon>
        <taxon>Desulfurococcaceae</taxon>
        <taxon>Staphylothermus</taxon>
    </lineage>
</organism>
<feature type="transmembrane region" description="Helical" evidence="1">
    <location>
        <begin position="83"/>
        <end position="106"/>
    </location>
</feature>